<evidence type="ECO:0000256" key="9">
    <source>
        <dbReference type="SAM" id="Coils"/>
    </source>
</evidence>
<dbReference type="SMART" id="SM00312">
    <property type="entry name" value="PX"/>
    <property type="match status" value="1"/>
</dbReference>
<dbReference type="InterPro" id="IPR036871">
    <property type="entry name" value="PX_dom_sf"/>
</dbReference>
<evidence type="ECO:0000313" key="12">
    <source>
        <dbReference type="EMBL" id="KPV74191.1"/>
    </source>
</evidence>
<dbReference type="GO" id="GO:0006914">
    <property type="term" value="P:autophagy"/>
    <property type="evidence" value="ECO:0007669"/>
    <property type="project" value="UniProtKB-KW"/>
</dbReference>
<dbReference type="GO" id="GO:0010008">
    <property type="term" value="C:endosome membrane"/>
    <property type="evidence" value="ECO:0007669"/>
    <property type="project" value="UniProtKB-SubCell"/>
</dbReference>
<reference evidence="12 13" key="1">
    <citation type="journal article" date="2015" name="Front. Microbiol.">
        <title>Genome sequence of the plant growth promoting endophytic yeast Rhodotorula graminis WP1.</title>
        <authorList>
            <person name="Firrincieli A."/>
            <person name="Otillar R."/>
            <person name="Salamov A."/>
            <person name="Schmutz J."/>
            <person name="Khan Z."/>
            <person name="Redman R.S."/>
            <person name="Fleck N.D."/>
            <person name="Lindquist E."/>
            <person name="Grigoriev I.V."/>
            <person name="Doty S.L."/>
        </authorList>
    </citation>
    <scope>NUCLEOTIDE SEQUENCE [LARGE SCALE GENOMIC DNA]</scope>
    <source>
        <strain evidence="12 13">WP1</strain>
    </source>
</reference>
<sequence>MSDAAENPFVEETLSDDPAAPSSPPAEPSSSAEAALPTSSSSPPSTSSAPAPPTTAQDAQDDDDAPLASAAYPFSADPYPQDEPLPPPSSAAGIVTSEQEDVRDEGAGDAAREQEGQEDKAQTQPRVYERTRRDAIQIVDALKTSEGASSPYIVYCIRFENRDVRRRYSDFVSLRQALATLHPCFIVPPLPPKNTLASYAVVGTHPSKAKEDAALIARRRRMLSTFLNRTLEHRALGTDRVFRRFLDPETPWVDVLHSPPVTLVPKNALRAPASDPTDPDLLALFANLPLPSSSAALQHPDQRFLDSEVFTNKFSAHLSGSMEKVNRRLMKRWTDAAGDWGEMGGGLNGFALRMGEDGSGGLDEATEKVGMAVDASYTLTNSMLGKWEQDFTEPLQEYTQFSSIIKGLLKYRHSKHLQYEAARELLESKRATLEELERSELEAQRLEKALERVRIVTDDGGSDRATSPPQGAAAPVGGAAEGAGAATASLPPLPSSSGSLPASPPARKGGGLLSALSHSVKGFVDSDPEATRRSSIGKTREQINQLDDAIKALTNDLRFASSTIQGDLDRFQRQKVGDLREMCLDFASFHREWAAKNLAMWEEAKGAIDAIMDDD</sequence>
<dbReference type="GO" id="GO:0015031">
    <property type="term" value="P:protein transport"/>
    <property type="evidence" value="ECO:0007669"/>
    <property type="project" value="UniProtKB-KW"/>
</dbReference>
<evidence type="ECO:0000256" key="7">
    <source>
        <dbReference type="ARBA" id="ARBA00023121"/>
    </source>
</evidence>
<evidence type="ECO:0000256" key="5">
    <source>
        <dbReference type="ARBA" id="ARBA00022927"/>
    </source>
</evidence>
<keyword evidence="8" id="KW-0472">Membrane</keyword>
<dbReference type="PROSITE" id="PS50195">
    <property type="entry name" value="PX"/>
    <property type="match status" value="1"/>
</dbReference>
<feature type="compositionally biased region" description="Basic and acidic residues" evidence="10">
    <location>
        <begin position="104"/>
        <end position="128"/>
    </location>
</feature>
<feature type="region of interest" description="Disordered" evidence="10">
    <location>
        <begin position="1"/>
        <end position="128"/>
    </location>
</feature>
<evidence type="ECO:0000256" key="1">
    <source>
        <dbReference type="ARBA" id="ARBA00004481"/>
    </source>
</evidence>
<dbReference type="SUPFAM" id="SSF64268">
    <property type="entry name" value="PX domain"/>
    <property type="match status" value="1"/>
</dbReference>
<dbReference type="CDD" id="cd06867">
    <property type="entry name" value="PX_SNX41_42"/>
    <property type="match status" value="1"/>
</dbReference>
<gene>
    <name evidence="12" type="ORF">RHOBADRAFT_54044</name>
</gene>
<evidence type="ECO:0000256" key="3">
    <source>
        <dbReference type="ARBA" id="ARBA00022448"/>
    </source>
</evidence>
<dbReference type="GO" id="GO:0005829">
    <property type="term" value="C:cytosol"/>
    <property type="evidence" value="ECO:0007669"/>
    <property type="project" value="GOC"/>
</dbReference>
<dbReference type="Proteomes" id="UP000053890">
    <property type="component" value="Unassembled WGS sequence"/>
</dbReference>
<evidence type="ECO:0000256" key="2">
    <source>
        <dbReference type="ARBA" id="ARBA00010883"/>
    </source>
</evidence>
<keyword evidence="13" id="KW-1185">Reference proteome</keyword>
<feature type="compositionally biased region" description="Low complexity" evidence="10">
    <location>
        <begin position="471"/>
        <end position="501"/>
    </location>
</feature>
<dbReference type="GeneID" id="28977573"/>
<evidence type="ECO:0000256" key="6">
    <source>
        <dbReference type="ARBA" id="ARBA00023006"/>
    </source>
</evidence>
<evidence type="ECO:0000259" key="11">
    <source>
        <dbReference type="PROSITE" id="PS50195"/>
    </source>
</evidence>
<dbReference type="Gene3D" id="1.20.1270.60">
    <property type="entry name" value="Arfaptin homology (AH) domain/BAR domain"/>
    <property type="match status" value="2"/>
</dbReference>
<protein>
    <recommendedName>
        <fullName evidence="11">PX domain-containing protein</fullName>
    </recommendedName>
</protein>
<feature type="domain" description="PX" evidence="11">
    <location>
        <begin position="130"/>
        <end position="252"/>
    </location>
</feature>
<evidence type="ECO:0000256" key="4">
    <source>
        <dbReference type="ARBA" id="ARBA00022753"/>
    </source>
</evidence>
<dbReference type="AlphaFoldDB" id="A0A194S445"/>
<dbReference type="GO" id="GO:0042147">
    <property type="term" value="P:retrograde transport, endosome to Golgi"/>
    <property type="evidence" value="ECO:0007669"/>
    <property type="project" value="InterPro"/>
</dbReference>
<feature type="region of interest" description="Disordered" evidence="10">
    <location>
        <begin position="458"/>
        <end position="511"/>
    </location>
</feature>
<dbReference type="Pfam" id="PF00787">
    <property type="entry name" value="PX"/>
    <property type="match status" value="1"/>
</dbReference>
<dbReference type="InterPro" id="IPR051079">
    <property type="entry name" value="Sorting_Nexin_Autophagy"/>
</dbReference>
<keyword evidence="5" id="KW-0653">Protein transport</keyword>
<keyword evidence="9" id="KW-0175">Coiled coil</keyword>
<keyword evidence="3" id="KW-0813">Transport</keyword>
<feature type="compositionally biased region" description="Low complexity" evidence="10">
    <location>
        <begin position="28"/>
        <end position="58"/>
    </location>
</feature>
<evidence type="ECO:0000313" key="13">
    <source>
        <dbReference type="Proteomes" id="UP000053890"/>
    </source>
</evidence>
<dbReference type="OrthoDB" id="289314at2759"/>
<keyword evidence="7" id="KW-0446">Lipid-binding</keyword>
<dbReference type="InterPro" id="IPR027267">
    <property type="entry name" value="AH/BAR_dom_sf"/>
</dbReference>
<evidence type="ECO:0000256" key="10">
    <source>
        <dbReference type="SAM" id="MobiDB-lite"/>
    </source>
</evidence>
<keyword evidence="6" id="KW-0072">Autophagy</keyword>
<dbReference type="OMA" id="CRRMKEV"/>
<dbReference type="RefSeq" id="XP_018270240.1">
    <property type="nucleotide sequence ID" value="XM_018417125.1"/>
</dbReference>
<dbReference type="EMBL" id="KQ474080">
    <property type="protein sequence ID" value="KPV74191.1"/>
    <property type="molecule type" value="Genomic_DNA"/>
</dbReference>
<dbReference type="PANTHER" id="PTHR46979:SF2">
    <property type="entry name" value="SORTING NEXIN-41"/>
    <property type="match status" value="1"/>
</dbReference>
<dbReference type="STRING" id="578459.A0A194S445"/>
<dbReference type="Gene3D" id="3.30.1520.10">
    <property type="entry name" value="Phox-like domain"/>
    <property type="match status" value="1"/>
</dbReference>
<name>A0A194S445_RHOGW</name>
<keyword evidence="4" id="KW-0967">Endosome</keyword>
<proteinExistence type="inferred from homology"/>
<dbReference type="PANTHER" id="PTHR46979">
    <property type="entry name" value="SORTING NEXIN-41"/>
    <property type="match status" value="1"/>
</dbReference>
<dbReference type="InterPro" id="IPR001683">
    <property type="entry name" value="PX_dom"/>
</dbReference>
<organism evidence="12 13">
    <name type="scientific">Rhodotorula graminis (strain WP1)</name>
    <dbReference type="NCBI Taxonomy" id="578459"/>
    <lineage>
        <taxon>Eukaryota</taxon>
        <taxon>Fungi</taxon>
        <taxon>Dikarya</taxon>
        <taxon>Basidiomycota</taxon>
        <taxon>Pucciniomycotina</taxon>
        <taxon>Microbotryomycetes</taxon>
        <taxon>Sporidiobolales</taxon>
        <taxon>Sporidiobolaceae</taxon>
        <taxon>Rhodotorula</taxon>
    </lineage>
</organism>
<dbReference type="GO" id="GO:0035091">
    <property type="term" value="F:phosphatidylinositol binding"/>
    <property type="evidence" value="ECO:0007669"/>
    <property type="project" value="InterPro"/>
</dbReference>
<feature type="coiled-coil region" evidence="9">
    <location>
        <begin position="416"/>
        <end position="456"/>
    </location>
</feature>
<comment type="similarity">
    <text evidence="2">Belongs to the sorting nexin family.</text>
</comment>
<comment type="subcellular location">
    <subcellularLocation>
        <location evidence="1">Endosome membrane</location>
        <topology evidence="1">Peripheral membrane protein</topology>
    </subcellularLocation>
</comment>
<feature type="coiled-coil region" evidence="9">
    <location>
        <begin position="536"/>
        <end position="563"/>
    </location>
</feature>
<accession>A0A194S445</accession>
<dbReference type="InterPro" id="IPR044106">
    <property type="entry name" value="PX_Snx41/Atg20"/>
</dbReference>
<evidence type="ECO:0000256" key="8">
    <source>
        <dbReference type="ARBA" id="ARBA00023136"/>
    </source>
</evidence>